<comment type="caution">
    <text evidence="1">The sequence shown here is derived from an EMBL/GenBank/DDBJ whole genome shotgun (WGS) entry which is preliminary data.</text>
</comment>
<dbReference type="OrthoDB" id="7375395at2"/>
<evidence type="ECO:0008006" key="3">
    <source>
        <dbReference type="Google" id="ProtNLM"/>
    </source>
</evidence>
<evidence type="ECO:0000313" key="2">
    <source>
        <dbReference type="Proteomes" id="UP000093796"/>
    </source>
</evidence>
<name>A0A1A0DNG7_ACEPA</name>
<accession>A0A1A0DNG7</accession>
<dbReference type="RefSeq" id="WP_064775748.1">
    <property type="nucleotide sequence ID" value="NZ_LYUD01000001.1"/>
</dbReference>
<dbReference type="AlphaFoldDB" id="A0A1A0DNG7"/>
<gene>
    <name evidence="1" type="ORF">SRCM100623_00015</name>
</gene>
<sequence>MSFLHLLFKHRFAKASAVGLLLGVGGVLVTPFAGAVSAPQTVVRYFVYAHGLHVMTINSAYRLSGNQYSVAAQSKTGGLFQLFMKTNINLRAQGHFYDSGMPEPESYESAGWSRGKNRHLSIAYKQDMPDVQAMEPVETDREQILPDERKGAVDNVAILMALLHKVQEGQGCGNGAVKVFDGVRLSTLQVQTEGVQPLPDGASKDWGEDGLRCNFVAQQIKGFKLSSADRKARKPQQGRVWFENIPQIGMVATRIEVDSPKMGHIMVELEGKPQQQP</sequence>
<proteinExistence type="predicted"/>
<dbReference type="PATRIC" id="fig|438.15.peg.15"/>
<dbReference type="eggNOG" id="COG3064">
    <property type="taxonomic scope" value="Bacteria"/>
</dbReference>
<dbReference type="Proteomes" id="UP000093796">
    <property type="component" value="Unassembled WGS sequence"/>
</dbReference>
<reference evidence="1 2" key="1">
    <citation type="submission" date="2016-05" db="EMBL/GenBank/DDBJ databases">
        <title>Genome sequencing of Acetobacter pasteurianus strain SRCM100623.</title>
        <authorList>
            <person name="Song Y.R."/>
        </authorList>
    </citation>
    <scope>NUCLEOTIDE SEQUENCE [LARGE SCALE GENOMIC DNA]</scope>
    <source>
        <strain evidence="1 2">SRCM100623</strain>
    </source>
</reference>
<organism evidence="1 2">
    <name type="scientific">Acetobacter pasteurianus</name>
    <name type="common">Acetobacter turbidans</name>
    <dbReference type="NCBI Taxonomy" id="438"/>
    <lineage>
        <taxon>Bacteria</taxon>
        <taxon>Pseudomonadati</taxon>
        <taxon>Pseudomonadota</taxon>
        <taxon>Alphaproteobacteria</taxon>
        <taxon>Acetobacterales</taxon>
        <taxon>Acetobacteraceae</taxon>
        <taxon>Acetobacter</taxon>
    </lineage>
</organism>
<dbReference type="EMBL" id="LYUD01000001">
    <property type="protein sequence ID" value="OAZ76793.1"/>
    <property type="molecule type" value="Genomic_DNA"/>
</dbReference>
<protein>
    <recommendedName>
        <fullName evidence="3">DUF3108 domain-containing protein</fullName>
    </recommendedName>
</protein>
<evidence type="ECO:0000313" key="1">
    <source>
        <dbReference type="EMBL" id="OAZ76793.1"/>
    </source>
</evidence>